<dbReference type="Proteomes" id="UP001165583">
    <property type="component" value="Unassembled WGS sequence"/>
</dbReference>
<dbReference type="NCBIfam" id="TIGR01352">
    <property type="entry name" value="tonB_Cterm"/>
    <property type="match status" value="1"/>
</dbReference>
<keyword evidence="8 11" id="KW-1133">Transmembrane helix</keyword>
<evidence type="ECO:0000256" key="10">
    <source>
        <dbReference type="SAM" id="MobiDB-lite"/>
    </source>
</evidence>
<dbReference type="Gene3D" id="3.30.1150.10">
    <property type="match status" value="1"/>
</dbReference>
<evidence type="ECO:0000313" key="13">
    <source>
        <dbReference type="EMBL" id="MCT2400373.1"/>
    </source>
</evidence>
<reference evidence="13" key="1">
    <citation type="submission" date="2022-09" db="EMBL/GenBank/DDBJ databases">
        <title>Novosphingobium sp. Nov., a polycyclic aromatic hydrocarbon-degrading bacterium isolated form mangrove sediments in HongKong.</title>
        <authorList>
            <person name="Hu Z."/>
        </authorList>
    </citation>
    <scope>NUCLEOTIDE SEQUENCE</scope>
    <source>
        <strain evidence="13">HK4-1</strain>
    </source>
</reference>
<comment type="similarity">
    <text evidence="2">Belongs to the TonB family.</text>
</comment>
<evidence type="ECO:0000256" key="3">
    <source>
        <dbReference type="ARBA" id="ARBA00022448"/>
    </source>
</evidence>
<evidence type="ECO:0000256" key="5">
    <source>
        <dbReference type="ARBA" id="ARBA00022519"/>
    </source>
</evidence>
<feature type="domain" description="TonB C-terminal" evidence="12">
    <location>
        <begin position="148"/>
        <end position="237"/>
    </location>
</feature>
<keyword evidence="3" id="KW-0813">Transport</keyword>
<evidence type="ECO:0000256" key="2">
    <source>
        <dbReference type="ARBA" id="ARBA00006555"/>
    </source>
</evidence>
<keyword evidence="4" id="KW-1003">Cell membrane</keyword>
<keyword evidence="14" id="KW-1185">Reference proteome</keyword>
<gene>
    <name evidence="13" type="ORF">NZK81_12485</name>
</gene>
<keyword evidence="6 11" id="KW-0812">Transmembrane</keyword>
<organism evidence="13 14">
    <name type="scientific">Novosphingobium mangrovi</name>
    <name type="common">ex Huang et al. 2023</name>
    <dbReference type="NCBI Taxonomy" id="2976432"/>
    <lineage>
        <taxon>Bacteria</taxon>
        <taxon>Pseudomonadati</taxon>
        <taxon>Pseudomonadota</taxon>
        <taxon>Alphaproteobacteria</taxon>
        <taxon>Sphingomonadales</taxon>
        <taxon>Sphingomonadaceae</taxon>
        <taxon>Novosphingobium</taxon>
    </lineage>
</organism>
<proteinExistence type="inferred from homology"/>
<comment type="subcellular location">
    <subcellularLocation>
        <location evidence="1">Cell inner membrane</location>
        <topology evidence="1">Single-pass membrane protein</topology>
        <orientation evidence="1">Periplasmic side</orientation>
    </subcellularLocation>
</comment>
<dbReference type="SUPFAM" id="SSF74653">
    <property type="entry name" value="TolA/TonB C-terminal domain"/>
    <property type="match status" value="1"/>
</dbReference>
<dbReference type="InterPro" id="IPR037682">
    <property type="entry name" value="TonB_C"/>
</dbReference>
<dbReference type="RefSeq" id="WP_260046424.1">
    <property type="nucleotide sequence ID" value="NZ_JANZXA010000008.1"/>
</dbReference>
<dbReference type="EMBL" id="JANZXA010000008">
    <property type="protein sequence ID" value="MCT2400373.1"/>
    <property type="molecule type" value="Genomic_DNA"/>
</dbReference>
<dbReference type="PANTHER" id="PTHR33446">
    <property type="entry name" value="PROTEIN TONB-RELATED"/>
    <property type="match status" value="1"/>
</dbReference>
<dbReference type="InterPro" id="IPR006260">
    <property type="entry name" value="TonB/TolA_C"/>
</dbReference>
<feature type="compositionally biased region" description="Pro residues" evidence="10">
    <location>
        <begin position="128"/>
        <end position="143"/>
    </location>
</feature>
<comment type="caution">
    <text evidence="13">The sequence shown here is derived from an EMBL/GenBank/DDBJ whole genome shotgun (WGS) entry which is preliminary data.</text>
</comment>
<accession>A0ABT2I6F1</accession>
<name>A0ABT2I6F1_9SPHN</name>
<feature type="region of interest" description="Disordered" evidence="10">
    <location>
        <begin position="68"/>
        <end position="145"/>
    </location>
</feature>
<evidence type="ECO:0000256" key="8">
    <source>
        <dbReference type="ARBA" id="ARBA00022989"/>
    </source>
</evidence>
<dbReference type="Pfam" id="PF03544">
    <property type="entry name" value="TonB_C"/>
    <property type="match status" value="1"/>
</dbReference>
<keyword evidence="5" id="KW-0997">Cell inner membrane</keyword>
<evidence type="ECO:0000256" key="7">
    <source>
        <dbReference type="ARBA" id="ARBA00022927"/>
    </source>
</evidence>
<evidence type="ECO:0000256" key="4">
    <source>
        <dbReference type="ARBA" id="ARBA00022475"/>
    </source>
</evidence>
<feature type="transmembrane region" description="Helical" evidence="11">
    <location>
        <begin position="30"/>
        <end position="49"/>
    </location>
</feature>
<evidence type="ECO:0000256" key="6">
    <source>
        <dbReference type="ARBA" id="ARBA00022692"/>
    </source>
</evidence>
<evidence type="ECO:0000259" key="12">
    <source>
        <dbReference type="PROSITE" id="PS52015"/>
    </source>
</evidence>
<evidence type="ECO:0000256" key="11">
    <source>
        <dbReference type="SAM" id="Phobius"/>
    </source>
</evidence>
<evidence type="ECO:0000256" key="1">
    <source>
        <dbReference type="ARBA" id="ARBA00004383"/>
    </source>
</evidence>
<keyword evidence="7" id="KW-0653">Protein transport</keyword>
<evidence type="ECO:0000313" key="14">
    <source>
        <dbReference type="Proteomes" id="UP001165583"/>
    </source>
</evidence>
<protein>
    <submittedName>
        <fullName evidence="13">TonB family protein</fullName>
    </submittedName>
</protein>
<dbReference type="PROSITE" id="PS52015">
    <property type="entry name" value="TONB_CTD"/>
    <property type="match status" value="1"/>
</dbReference>
<keyword evidence="9 11" id="KW-0472">Membrane</keyword>
<sequence length="237" mass="25102">MSARPAFAFEDREPGRYAPGRRAFSRKGGAIAASLLLNMLLLAGVVAAMRGPRLLPTGERHALVSIALRPEPRHTTPPPSAPKVEASGRQDHVASLPVPEEKPARVLLAKPGATPPSASLPQPLVPEIEPPAPAASRPAPTPSPEAAADVLDAYRQQIWNRILAARPRGARGSGTVQIRFRIDRNGALLSADIVGSSGRFMLDRMALQAVRRAAPFPPPPESLGTPPLAFTVPVAFH</sequence>
<evidence type="ECO:0000256" key="9">
    <source>
        <dbReference type="ARBA" id="ARBA00023136"/>
    </source>
</evidence>
<dbReference type="InterPro" id="IPR051045">
    <property type="entry name" value="TonB-dependent_transducer"/>
</dbReference>
<dbReference type="PANTHER" id="PTHR33446:SF2">
    <property type="entry name" value="PROTEIN TONB"/>
    <property type="match status" value="1"/>
</dbReference>